<dbReference type="EMBL" id="NEDP02005470">
    <property type="protein sequence ID" value="OWF40379.1"/>
    <property type="molecule type" value="Genomic_DNA"/>
</dbReference>
<keyword evidence="4" id="KW-1185">Reference proteome</keyword>
<name>A0A210PV69_MIZYE</name>
<gene>
    <name evidence="3" type="ORF">KP79_PYT18080</name>
</gene>
<protein>
    <submittedName>
        <fullName evidence="3">Uncharacterized protein</fullName>
    </submittedName>
</protein>
<evidence type="ECO:0000256" key="2">
    <source>
        <dbReference type="SAM" id="SignalP"/>
    </source>
</evidence>
<reference evidence="3 4" key="1">
    <citation type="journal article" date="2017" name="Nat. Ecol. Evol.">
        <title>Scallop genome provides insights into evolution of bilaterian karyotype and development.</title>
        <authorList>
            <person name="Wang S."/>
            <person name="Zhang J."/>
            <person name="Jiao W."/>
            <person name="Li J."/>
            <person name="Xun X."/>
            <person name="Sun Y."/>
            <person name="Guo X."/>
            <person name="Huan P."/>
            <person name="Dong B."/>
            <person name="Zhang L."/>
            <person name="Hu X."/>
            <person name="Sun X."/>
            <person name="Wang J."/>
            <person name="Zhao C."/>
            <person name="Wang Y."/>
            <person name="Wang D."/>
            <person name="Huang X."/>
            <person name="Wang R."/>
            <person name="Lv J."/>
            <person name="Li Y."/>
            <person name="Zhang Z."/>
            <person name="Liu B."/>
            <person name="Lu W."/>
            <person name="Hui Y."/>
            <person name="Liang J."/>
            <person name="Zhou Z."/>
            <person name="Hou R."/>
            <person name="Li X."/>
            <person name="Liu Y."/>
            <person name="Li H."/>
            <person name="Ning X."/>
            <person name="Lin Y."/>
            <person name="Zhao L."/>
            <person name="Xing Q."/>
            <person name="Dou J."/>
            <person name="Li Y."/>
            <person name="Mao J."/>
            <person name="Guo H."/>
            <person name="Dou H."/>
            <person name="Li T."/>
            <person name="Mu C."/>
            <person name="Jiang W."/>
            <person name="Fu Q."/>
            <person name="Fu X."/>
            <person name="Miao Y."/>
            <person name="Liu J."/>
            <person name="Yu Q."/>
            <person name="Li R."/>
            <person name="Liao H."/>
            <person name="Li X."/>
            <person name="Kong Y."/>
            <person name="Jiang Z."/>
            <person name="Chourrout D."/>
            <person name="Li R."/>
            <person name="Bao Z."/>
        </authorList>
    </citation>
    <scope>NUCLEOTIDE SEQUENCE [LARGE SCALE GENOMIC DNA]</scope>
    <source>
        <strain evidence="3 4">PY_sf001</strain>
    </source>
</reference>
<accession>A0A210PV69</accession>
<feature type="chain" id="PRO_5013324232" evidence="2">
    <location>
        <begin position="22"/>
        <end position="407"/>
    </location>
</feature>
<feature type="compositionally biased region" description="Low complexity" evidence="1">
    <location>
        <begin position="241"/>
        <end position="259"/>
    </location>
</feature>
<evidence type="ECO:0000313" key="3">
    <source>
        <dbReference type="EMBL" id="OWF40379.1"/>
    </source>
</evidence>
<feature type="compositionally biased region" description="Basic and acidic residues" evidence="1">
    <location>
        <begin position="224"/>
        <end position="236"/>
    </location>
</feature>
<sequence>MRGIVHCTIALVLVSITTSLTQDLTCICYVNYSPEEKSLGLAGFYCLHSSGSFVKSHRKVNTDIGAVKLLLGSDCKDLLEDENNEKRRFFSDSFGGSVDAGSKGDGSSSAGGSLHTPVGSVSGHAHFSHGDLSGGDIGVSGNVGKFGSAGVHANYDHDHVSGGVDAGLDLGGIAHVQAHVDMDQNHDISGGVNAGVDLGGFKETASLDVDHNGHATGGIQGTFGRRDESNEKRRFFTDSFGGSVDAGSKGDGSSSAGGSLHTPVGSVSGHAHFSHGDLSGGDIGVSGNVGKFGSAGVHANYDQGHVSGGVDAGLDLGGIAHVQAHVDMDHYHDISGGVNAGVDLGGVKETASLDVDHNGHATGGIQGTFGRRESNRFSRNWMDMSDGDILEDTLMFVEIPESTSVEK</sequence>
<dbReference type="OrthoDB" id="6135025at2759"/>
<evidence type="ECO:0000256" key="1">
    <source>
        <dbReference type="SAM" id="MobiDB-lite"/>
    </source>
</evidence>
<evidence type="ECO:0000313" key="4">
    <source>
        <dbReference type="Proteomes" id="UP000242188"/>
    </source>
</evidence>
<proteinExistence type="predicted"/>
<feature type="signal peptide" evidence="2">
    <location>
        <begin position="1"/>
        <end position="21"/>
    </location>
</feature>
<dbReference type="Proteomes" id="UP000242188">
    <property type="component" value="Unassembled WGS sequence"/>
</dbReference>
<keyword evidence="2" id="KW-0732">Signal</keyword>
<dbReference type="AlphaFoldDB" id="A0A210PV69"/>
<comment type="caution">
    <text evidence="3">The sequence shown here is derived from an EMBL/GenBank/DDBJ whole genome shotgun (WGS) entry which is preliminary data.</text>
</comment>
<organism evidence="3 4">
    <name type="scientific">Mizuhopecten yessoensis</name>
    <name type="common">Japanese scallop</name>
    <name type="synonym">Patinopecten yessoensis</name>
    <dbReference type="NCBI Taxonomy" id="6573"/>
    <lineage>
        <taxon>Eukaryota</taxon>
        <taxon>Metazoa</taxon>
        <taxon>Spiralia</taxon>
        <taxon>Lophotrochozoa</taxon>
        <taxon>Mollusca</taxon>
        <taxon>Bivalvia</taxon>
        <taxon>Autobranchia</taxon>
        <taxon>Pteriomorphia</taxon>
        <taxon>Pectinida</taxon>
        <taxon>Pectinoidea</taxon>
        <taxon>Pectinidae</taxon>
        <taxon>Mizuhopecten</taxon>
    </lineage>
</organism>
<feature type="region of interest" description="Disordered" evidence="1">
    <location>
        <begin position="209"/>
        <end position="273"/>
    </location>
</feature>